<evidence type="ECO:0000256" key="12">
    <source>
        <dbReference type="SAM" id="Coils"/>
    </source>
</evidence>
<dbReference type="AlphaFoldDB" id="A0A1W1C0B8"/>
<dbReference type="GO" id="GO:0046961">
    <property type="term" value="F:proton-transporting ATPase activity, rotational mechanism"/>
    <property type="evidence" value="ECO:0007669"/>
    <property type="project" value="TreeGrafter"/>
</dbReference>
<evidence type="ECO:0000256" key="7">
    <source>
        <dbReference type="ARBA" id="ARBA00022781"/>
    </source>
</evidence>
<feature type="transmembrane region" description="Helical" evidence="13">
    <location>
        <begin position="36"/>
        <end position="55"/>
    </location>
</feature>
<comment type="function">
    <text evidence="11">F(1)F(0) ATP synthase produces ATP from ADP in the presence of a proton or sodium gradient. F-type ATPases consist of two structural domains, F(1) containing the extramembraneous catalytic core and F(0) containing the membrane proton channel, linked together by a central stalk and a peripheral stalk. During catalysis, ATP synthesis in the catalytic domain of F(1) is coupled via a rotary mechanism of the central stalk subunits to proton translocation.</text>
</comment>
<gene>
    <name evidence="14" type="ORF">MNB_SV-12-1862</name>
</gene>
<dbReference type="GO" id="GO:0015986">
    <property type="term" value="P:proton motive force-driven ATP synthesis"/>
    <property type="evidence" value="ECO:0007669"/>
    <property type="project" value="InterPro"/>
</dbReference>
<sequence>MKLNKIALTIAFVLPVIAMASGSTEHHAVTMSNSDFWYRVLNFSIFVGLLYYLAAGPIGDFFKGRQVDIANQLKEIEDKLQASKDEAKSAEAQLVHNEAKAKELIADSENEAKILAENIAKKNEEALVTLEKSLDEKMELESKKMAKSVINQLLTDGITNDDIAVDESKVVSLVSKKVA</sequence>
<dbReference type="EMBL" id="FPHE01000089">
    <property type="protein sequence ID" value="SFV59196.1"/>
    <property type="molecule type" value="Genomic_DNA"/>
</dbReference>
<evidence type="ECO:0000256" key="11">
    <source>
        <dbReference type="ARBA" id="ARBA00025198"/>
    </source>
</evidence>
<keyword evidence="5" id="KW-0138">CF(0)</keyword>
<comment type="subcellular location">
    <subcellularLocation>
        <location evidence="2">Endomembrane system</location>
    </subcellularLocation>
    <subcellularLocation>
        <location evidence="1">Membrane</location>
        <topology evidence="1">Single-pass membrane protein</topology>
    </subcellularLocation>
</comment>
<keyword evidence="8 13" id="KW-1133">Transmembrane helix</keyword>
<reference evidence="14" key="1">
    <citation type="submission" date="2016-10" db="EMBL/GenBank/DDBJ databases">
        <authorList>
            <person name="de Groot N.N."/>
        </authorList>
    </citation>
    <scope>NUCLEOTIDE SEQUENCE</scope>
</reference>
<dbReference type="GO" id="GO:0012505">
    <property type="term" value="C:endomembrane system"/>
    <property type="evidence" value="ECO:0007669"/>
    <property type="project" value="UniProtKB-SubCell"/>
</dbReference>
<dbReference type="InterPro" id="IPR002146">
    <property type="entry name" value="ATP_synth_b/b'su_bac/chlpt"/>
</dbReference>
<dbReference type="InterPro" id="IPR050059">
    <property type="entry name" value="ATP_synthase_B_chain"/>
</dbReference>
<evidence type="ECO:0000256" key="10">
    <source>
        <dbReference type="ARBA" id="ARBA00023136"/>
    </source>
</evidence>
<evidence type="ECO:0000256" key="2">
    <source>
        <dbReference type="ARBA" id="ARBA00004308"/>
    </source>
</evidence>
<dbReference type="PANTHER" id="PTHR33445:SF1">
    <property type="entry name" value="ATP SYNTHASE SUBUNIT B"/>
    <property type="match status" value="1"/>
</dbReference>
<evidence type="ECO:0000256" key="1">
    <source>
        <dbReference type="ARBA" id="ARBA00004167"/>
    </source>
</evidence>
<evidence type="ECO:0000313" key="14">
    <source>
        <dbReference type="EMBL" id="SFV59196.1"/>
    </source>
</evidence>
<dbReference type="Pfam" id="PF00430">
    <property type="entry name" value="ATP-synt_B"/>
    <property type="match status" value="1"/>
</dbReference>
<organism evidence="14">
    <name type="scientific">hydrothermal vent metagenome</name>
    <dbReference type="NCBI Taxonomy" id="652676"/>
    <lineage>
        <taxon>unclassified sequences</taxon>
        <taxon>metagenomes</taxon>
        <taxon>ecological metagenomes</taxon>
    </lineage>
</organism>
<dbReference type="GO" id="GO:0045259">
    <property type="term" value="C:proton-transporting ATP synthase complex"/>
    <property type="evidence" value="ECO:0007669"/>
    <property type="project" value="UniProtKB-KW"/>
</dbReference>
<evidence type="ECO:0000256" key="13">
    <source>
        <dbReference type="SAM" id="Phobius"/>
    </source>
</evidence>
<keyword evidence="10 13" id="KW-0472">Membrane</keyword>
<evidence type="ECO:0000256" key="3">
    <source>
        <dbReference type="ARBA" id="ARBA00005513"/>
    </source>
</evidence>
<evidence type="ECO:0000256" key="9">
    <source>
        <dbReference type="ARBA" id="ARBA00023065"/>
    </source>
</evidence>
<proteinExistence type="inferred from homology"/>
<keyword evidence="12" id="KW-0175">Coiled coil</keyword>
<keyword evidence="4" id="KW-0813">Transport</keyword>
<keyword evidence="9" id="KW-0406">Ion transport</keyword>
<keyword evidence="6 13" id="KW-0812">Transmembrane</keyword>
<accession>A0A1W1C0B8</accession>
<protein>
    <submittedName>
        <fullName evidence="14">ATP synthase F0 sector subunit b</fullName>
        <ecNumber evidence="14">3.6.3.14</ecNumber>
    </submittedName>
</protein>
<evidence type="ECO:0000256" key="8">
    <source>
        <dbReference type="ARBA" id="ARBA00022989"/>
    </source>
</evidence>
<comment type="similarity">
    <text evidence="3">Belongs to the ATPase B chain family.</text>
</comment>
<dbReference type="PANTHER" id="PTHR33445">
    <property type="entry name" value="ATP SYNTHASE SUBUNIT B', CHLOROPLASTIC"/>
    <property type="match status" value="1"/>
</dbReference>
<evidence type="ECO:0000256" key="4">
    <source>
        <dbReference type="ARBA" id="ARBA00022448"/>
    </source>
</evidence>
<dbReference type="EC" id="3.6.3.14" evidence="14"/>
<evidence type="ECO:0000256" key="6">
    <source>
        <dbReference type="ARBA" id="ARBA00022692"/>
    </source>
</evidence>
<keyword evidence="14" id="KW-0378">Hydrolase</keyword>
<dbReference type="HAMAP" id="MF_01398">
    <property type="entry name" value="ATP_synth_b_bprime"/>
    <property type="match status" value="1"/>
</dbReference>
<evidence type="ECO:0000256" key="5">
    <source>
        <dbReference type="ARBA" id="ARBA00022547"/>
    </source>
</evidence>
<feature type="coiled-coil region" evidence="12">
    <location>
        <begin position="66"/>
        <end position="143"/>
    </location>
</feature>
<name>A0A1W1C0B8_9ZZZZ</name>
<dbReference type="GO" id="GO:0016787">
    <property type="term" value="F:hydrolase activity"/>
    <property type="evidence" value="ECO:0007669"/>
    <property type="project" value="UniProtKB-KW"/>
</dbReference>
<keyword evidence="7" id="KW-0375">Hydrogen ion transport</keyword>
<dbReference type="CDD" id="cd06503">
    <property type="entry name" value="ATP-synt_Fo_b"/>
    <property type="match status" value="1"/>
</dbReference>